<keyword evidence="3" id="KW-0997">Cell inner membrane</keyword>
<keyword evidence="8" id="KW-1185">Reference proteome</keyword>
<dbReference type="PANTHER" id="PTHR30606">
    <property type="entry name" value="LIPID A BIOSYNTHESIS LAUROYL ACYLTRANSFERASE"/>
    <property type="match status" value="1"/>
</dbReference>
<keyword evidence="5" id="KW-0472">Membrane</keyword>
<comment type="caution">
    <text evidence="7">The sequence shown here is derived from an EMBL/GenBank/DDBJ whole genome shotgun (WGS) entry which is preliminary data.</text>
</comment>
<comment type="subcellular location">
    <subcellularLocation>
        <location evidence="1">Cell inner membrane</location>
    </subcellularLocation>
</comment>
<evidence type="ECO:0000256" key="5">
    <source>
        <dbReference type="ARBA" id="ARBA00023136"/>
    </source>
</evidence>
<dbReference type="Pfam" id="PF03279">
    <property type="entry name" value="Lip_A_acyltrans"/>
    <property type="match status" value="1"/>
</dbReference>
<dbReference type="InterPro" id="IPR014548">
    <property type="entry name" value="Ac_Trasf"/>
</dbReference>
<evidence type="ECO:0000256" key="3">
    <source>
        <dbReference type="ARBA" id="ARBA00022519"/>
    </source>
</evidence>
<gene>
    <name evidence="7" type="ORF">J5Y09_23605</name>
</gene>
<accession>A0ABS4B098</accession>
<evidence type="ECO:0000313" key="7">
    <source>
        <dbReference type="EMBL" id="MBP0466934.1"/>
    </source>
</evidence>
<proteinExistence type="predicted"/>
<dbReference type="InterPro" id="IPR004960">
    <property type="entry name" value="LipA_acyltrans"/>
</dbReference>
<dbReference type="RefSeq" id="WP_209354307.1">
    <property type="nucleotide sequence ID" value="NZ_JAGIYZ010000044.1"/>
</dbReference>
<dbReference type="PIRSF" id="PIRSF028561">
    <property type="entry name" value="Ac_Trasf"/>
    <property type="match status" value="1"/>
</dbReference>
<evidence type="ECO:0000256" key="4">
    <source>
        <dbReference type="ARBA" id="ARBA00022679"/>
    </source>
</evidence>
<reference evidence="7 8" key="1">
    <citation type="submission" date="2021-03" db="EMBL/GenBank/DDBJ databases">
        <authorList>
            <person name="So Y."/>
        </authorList>
    </citation>
    <scope>NUCLEOTIDE SEQUENCE [LARGE SCALE GENOMIC DNA]</scope>
    <source>
        <strain evidence="7 8">PWR1</strain>
    </source>
</reference>
<organism evidence="7 8">
    <name type="scientific">Roseomonas nitratireducens</name>
    <dbReference type="NCBI Taxonomy" id="2820810"/>
    <lineage>
        <taxon>Bacteria</taxon>
        <taxon>Pseudomonadati</taxon>
        <taxon>Pseudomonadota</taxon>
        <taxon>Alphaproteobacteria</taxon>
        <taxon>Acetobacterales</taxon>
        <taxon>Roseomonadaceae</taxon>
        <taxon>Roseomonas</taxon>
    </lineage>
</organism>
<name>A0ABS4B098_9PROT</name>
<keyword evidence="4" id="KW-0808">Transferase</keyword>
<evidence type="ECO:0000256" key="1">
    <source>
        <dbReference type="ARBA" id="ARBA00004533"/>
    </source>
</evidence>
<dbReference type="PANTHER" id="PTHR30606:SF9">
    <property type="entry name" value="LIPID A BIOSYNTHESIS LAUROYLTRANSFERASE"/>
    <property type="match status" value="1"/>
</dbReference>
<evidence type="ECO:0000313" key="8">
    <source>
        <dbReference type="Proteomes" id="UP000680815"/>
    </source>
</evidence>
<dbReference type="Proteomes" id="UP000680815">
    <property type="component" value="Unassembled WGS sequence"/>
</dbReference>
<dbReference type="EMBL" id="JAGIYZ010000044">
    <property type="protein sequence ID" value="MBP0466934.1"/>
    <property type="molecule type" value="Genomic_DNA"/>
</dbReference>
<sequence>MTATAAWARTPERGSQLVLRLMARIALGLGWHVGHALLHPITLFYLATSPAAQKRAARRYLTRALGREARWRDLWRLYFCFASTMLDRVFLLTGRTGGYDVQVTGLDTLRDAAVRGQGLVLLGAHMGSFEALRAIGGAGAPVEVRMLMHTDRGGASDALFDSLDPTRAAAVIPLGRPDSMLAASEVLERGGVIGLLADRAARGERMLRVPFLGAEASFPGGPMALAAVLKAPVVLGFGLWLGPRRYVLRFEPFAGAVALPRADREAALRDWTARYAARLGEVCRDHPYNWFNFFDFWDEAPEGGAGSGGEA</sequence>
<evidence type="ECO:0000256" key="6">
    <source>
        <dbReference type="ARBA" id="ARBA00023315"/>
    </source>
</evidence>
<keyword evidence="6 7" id="KW-0012">Acyltransferase</keyword>
<keyword evidence="2" id="KW-1003">Cell membrane</keyword>
<dbReference type="GO" id="GO:0016746">
    <property type="term" value="F:acyltransferase activity"/>
    <property type="evidence" value="ECO:0007669"/>
    <property type="project" value="UniProtKB-KW"/>
</dbReference>
<dbReference type="CDD" id="cd07984">
    <property type="entry name" value="LPLAT_LABLAT-like"/>
    <property type="match status" value="1"/>
</dbReference>
<protein>
    <submittedName>
        <fullName evidence="7">Acyltransferase</fullName>
    </submittedName>
</protein>
<evidence type="ECO:0000256" key="2">
    <source>
        <dbReference type="ARBA" id="ARBA00022475"/>
    </source>
</evidence>